<reference evidence="6 7" key="1">
    <citation type="submission" date="2009-09" db="EMBL/GenBank/DDBJ databases">
        <authorList>
            <person name="Weinstock G."/>
            <person name="Sodergren E."/>
            <person name="Clifton S."/>
            <person name="Fulton L."/>
            <person name="Fulton B."/>
            <person name="Courtney L."/>
            <person name="Fronick C."/>
            <person name="Harrison M."/>
            <person name="Strong C."/>
            <person name="Farmer C."/>
            <person name="Delahaunty K."/>
            <person name="Markovic C."/>
            <person name="Hall O."/>
            <person name="Minx P."/>
            <person name="Tomlinson C."/>
            <person name="Mitreva M."/>
            <person name="Nelson J."/>
            <person name="Hou S."/>
            <person name="Wollam A."/>
            <person name="Pepin K.H."/>
            <person name="Johnson M."/>
            <person name="Bhonagiri V."/>
            <person name="Nash W.E."/>
            <person name="Warren W."/>
            <person name="Chinwalla A."/>
            <person name="Mardis E.R."/>
            <person name="Wilson R.K."/>
        </authorList>
    </citation>
    <scope>NUCLEOTIDE SEQUENCE [LARGE SCALE GENOMIC DNA]</scope>
    <source>
        <strain evidence="6 7">F0254</strain>
    </source>
</reference>
<evidence type="ECO:0000256" key="4">
    <source>
        <dbReference type="ARBA" id="ARBA00023136"/>
    </source>
</evidence>
<protein>
    <recommendedName>
        <fullName evidence="5">ABC transmembrane type-1 domain-containing protein</fullName>
    </recommendedName>
</protein>
<dbReference type="Proteomes" id="UP000006233">
    <property type="component" value="Unassembled WGS sequence"/>
</dbReference>
<dbReference type="eggNOG" id="COG1132">
    <property type="taxonomic scope" value="Bacteria"/>
</dbReference>
<evidence type="ECO:0000313" key="7">
    <source>
        <dbReference type="Proteomes" id="UP000006233"/>
    </source>
</evidence>
<evidence type="ECO:0000259" key="5">
    <source>
        <dbReference type="PROSITE" id="PS50929"/>
    </source>
</evidence>
<dbReference type="PROSITE" id="PS50929">
    <property type="entry name" value="ABC_TM1F"/>
    <property type="match status" value="1"/>
</dbReference>
<organism evidence="6 7">
    <name type="scientific">Leptotrichia hofstadii F0254</name>
    <dbReference type="NCBI Taxonomy" id="634994"/>
    <lineage>
        <taxon>Bacteria</taxon>
        <taxon>Fusobacteriati</taxon>
        <taxon>Fusobacteriota</taxon>
        <taxon>Fusobacteriia</taxon>
        <taxon>Fusobacteriales</taxon>
        <taxon>Leptotrichiaceae</taxon>
        <taxon>Leptotrichia</taxon>
    </lineage>
</organism>
<evidence type="ECO:0000256" key="2">
    <source>
        <dbReference type="ARBA" id="ARBA00022692"/>
    </source>
</evidence>
<dbReference type="GO" id="GO:0140359">
    <property type="term" value="F:ABC-type transporter activity"/>
    <property type="evidence" value="ECO:0007669"/>
    <property type="project" value="InterPro"/>
</dbReference>
<comment type="caution">
    <text evidence="6">The sequence shown here is derived from an EMBL/GenBank/DDBJ whole genome shotgun (WGS) entry which is preliminary data.</text>
</comment>
<dbReference type="STRING" id="634994.GCWU000323_02129"/>
<dbReference type="HOGENOM" id="CLU_2844533_0_0_0"/>
<keyword evidence="3" id="KW-1133">Transmembrane helix</keyword>
<dbReference type="RefSeq" id="WP_006805431.1">
    <property type="nucleotide sequence ID" value="NZ_GG700633.1"/>
</dbReference>
<evidence type="ECO:0000256" key="1">
    <source>
        <dbReference type="ARBA" id="ARBA00004651"/>
    </source>
</evidence>
<dbReference type="Pfam" id="PF00664">
    <property type="entry name" value="ABC_membrane"/>
    <property type="match status" value="1"/>
</dbReference>
<proteinExistence type="predicted"/>
<dbReference type="Gene3D" id="1.20.1560.10">
    <property type="entry name" value="ABC transporter type 1, transmembrane domain"/>
    <property type="match status" value="1"/>
</dbReference>
<dbReference type="EMBL" id="ACVB02000024">
    <property type="protein sequence ID" value="EEX73986.1"/>
    <property type="molecule type" value="Genomic_DNA"/>
</dbReference>
<sequence>MVVTPILVITVRRYAKRLKRSGRQRQEALDGLNSKLQETLSGIRIIRAFATEEYEINNFKKKIIV</sequence>
<keyword evidence="2" id="KW-0812">Transmembrane</keyword>
<gene>
    <name evidence="6" type="ORF">GCWU000323_02129</name>
</gene>
<dbReference type="AlphaFoldDB" id="C9MZD7"/>
<dbReference type="InterPro" id="IPR011527">
    <property type="entry name" value="ABC1_TM_dom"/>
</dbReference>
<feature type="domain" description="ABC transmembrane type-1" evidence="5">
    <location>
        <begin position="1"/>
        <end position="65"/>
    </location>
</feature>
<evidence type="ECO:0000313" key="6">
    <source>
        <dbReference type="EMBL" id="EEX73986.1"/>
    </source>
</evidence>
<comment type="subcellular location">
    <subcellularLocation>
        <location evidence="1">Cell membrane</location>
        <topology evidence="1">Multi-pass membrane protein</topology>
    </subcellularLocation>
</comment>
<keyword evidence="4" id="KW-0472">Membrane</keyword>
<name>C9MZD7_9FUSO</name>
<dbReference type="GO" id="GO:0005524">
    <property type="term" value="F:ATP binding"/>
    <property type="evidence" value="ECO:0007669"/>
    <property type="project" value="InterPro"/>
</dbReference>
<dbReference type="GO" id="GO:0005886">
    <property type="term" value="C:plasma membrane"/>
    <property type="evidence" value="ECO:0007669"/>
    <property type="project" value="UniProtKB-SubCell"/>
</dbReference>
<dbReference type="InterPro" id="IPR036640">
    <property type="entry name" value="ABC1_TM_sf"/>
</dbReference>
<accession>C9MZD7</accession>
<evidence type="ECO:0000256" key="3">
    <source>
        <dbReference type="ARBA" id="ARBA00022989"/>
    </source>
</evidence>
<dbReference type="SUPFAM" id="SSF90123">
    <property type="entry name" value="ABC transporter transmembrane region"/>
    <property type="match status" value="1"/>
</dbReference>